<dbReference type="EMBL" id="AFYV02002324">
    <property type="protein sequence ID" value="KFG59020.1"/>
    <property type="molecule type" value="Genomic_DNA"/>
</dbReference>
<dbReference type="VEuPathDB" id="ToxoDB:TGRUB_304650C"/>
<dbReference type="AlphaFoldDB" id="A0A086LQV2"/>
<name>A0A086LQV2_TOXGO</name>
<reference evidence="1 2" key="1">
    <citation type="submission" date="2014-05" db="EMBL/GenBank/DDBJ databases">
        <authorList>
            <person name="Sibley D."/>
            <person name="Venepally P."/>
            <person name="Karamycheva S."/>
            <person name="Hadjithomas M."/>
            <person name="Khan A."/>
            <person name="Brunk B."/>
            <person name="Roos D."/>
            <person name="Caler E."/>
            <person name="Lorenzi H."/>
        </authorList>
    </citation>
    <scope>NUCLEOTIDE SEQUENCE [LARGE SCALE GENOMIC DNA]</scope>
    <source>
        <strain evidence="1 2">RUB</strain>
    </source>
</reference>
<protein>
    <submittedName>
        <fullName evidence="1">Histidine acid phosphatase superfamily protein</fullName>
        <ecNumber evidence="1">2.7.4.24</ecNumber>
    </submittedName>
</protein>
<dbReference type="EC" id="2.7.4.24" evidence="1"/>
<comment type="caution">
    <text evidence="1">The sequence shown here is derived from an EMBL/GenBank/DDBJ whole genome shotgun (WGS) entry which is preliminary data.</text>
</comment>
<accession>A0A086LQV2</accession>
<organism evidence="1 2">
    <name type="scientific">Toxoplasma gondii RUB</name>
    <dbReference type="NCBI Taxonomy" id="935652"/>
    <lineage>
        <taxon>Eukaryota</taxon>
        <taxon>Sar</taxon>
        <taxon>Alveolata</taxon>
        <taxon>Apicomplexa</taxon>
        <taxon>Conoidasida</taxon>
        <taxon>Coccidia</taxon>
        <taxon>Eucoccidiorida</taxon>
        <taxon>Eimeriorina</taxon>
        <taxon>Sarcocystidae</taxon>
        <taxon>Toxoplasma</taxon>
    </lineage>
</organism>
<keyword evidence="1" id="KW-0808">Transferase</keyword>
<evidence type="ECO:0000313" key="2">
    <source>
        <dbReference type="Proteomes" id="UP000028834"/>
    </source>
</evidence>
<feature type="non-terminal residue" evidence="1">
    <location>
        <position position="60"/>
    </location>
</feature>
<evidence type="ECO:0000313" key="1">
    <source>
        <dbReference type="EMBL" id="KFG59020.1"/>
    </source>
</evidence>
<proteinExistence type="predicted"/>
<dbReference type="Proteomes" id="UP000028834">
    <property type="component" value="Unassembled WGS sequence"/>
</dbReference>
<sequence>MDMLRYELIHHHNVMTPRAFALAVESHKIMLPIHSFSGPAESGITDAQKLRIGAQIVGKL</sequence>
<dbReference type="GO" id="GO:0016740">
    <property type="term" value="F:transferase activity"/>
    <property type="evidence" value="ECO:0007669"/>
    <property type="project" value="UniProtKB-KW"/>
</dbReference>
<gene>
    <name evidence="1" type="ORF">TGRUB_304650C</name>
</gene>